<name>G3GTX2_CRIGR</name>
<organism evidence="1 2">
    <name type="scientific">Cricetulus griseus</name>
    <name type="common">Chinese hamster</name>
    <name type="synonym">Cricetulus barabensis griseus</name>
    <dbReference type="NCBI Taxonomy" id="10029"/>
    <lineage>
        <taxon>Eukaryota</taxon>
        <taxon>Metazoa</taxon>
        <taxon>Chordata</taxon>
        <taxon>Craniata</taxon>
        <taxon>Vertebrata</taxon>
        <taxon>Euteleostomi</taxon>
        <taxon>Mammalia</taxon>
        <taxon>Eutheria</taxon>
        <taxon>Euarchontoglires</taxon>
        <taxon>Glires</taxon>
        <taxon>Rodentia</taxon>
        <taxon>Myomorpha</taxon>
        <taxon>Muroidea</taxon>
        <taxon>Cricetidae</taxon>
        <taxon>Cricetinae</taxon>
        <taxon>Cricetulus</taxon>
    </lineage>
</organism>
<proteinExistence type="predicted"/>
<dbReference type="EMBL" id="JH000023">
    <property type="protein sequence ID" value="EGV92964.1"/>
    <property type="molecule type" value="Genomic_DNA"/>
</dbReference>
<sequence length="79" mass="9347">MKIHNGLKKEYAGFQKLFAFIWKKNYHKYFQNYRVYNTLHLGVNIYLGIVKFCLVTSHEPSHLRKVNNLVSSVSATDHF</sequence>
<evidence type="ECO:0000313" key="2">
    <source>
        <dbReference type="Proteomes" id="UP000001075"/>
    </source>
</evidence>
<dbReference type="Proteomes" id="UP000001075">
    <property type="component" value="Unassembled WGS sequence"/>
</dbReference>
<dbReference type="InParanoid" id="G3GTX2"/>
<reference evidence="2" key="1">
    <citation type="journal article" date="2011" name="Nat. Biotechnol.">
        <title>The genomic sequence of the Chinese hamster ovary (CHO)-K1 cell line.</title>
        <authorList>
            <person name="Xu X."/>
            <person name="Nagarajan H."/>
            <person name="Lewis N.E."/>
            <person name="Pan S."/>
            <person name="Cai Z."/>
            <person name="Liu X."/>
            <person name="Chen W."/>
            <person name="Xie M."/>
            <person name="Wang W."/>
            <person name="Hammond S."/>
            <person name="Andersen M.R."/>
            <person name="Neff N."/>
            <person name="Passarelli B."/>
            <person name="Koh W."/>
            <person name="Fan H.C."/>
            <person name="Wang J."/>
            <person name="Gui Y."/>
            <person name="Lee K.H."/>
            <person name="Betenbaugh M.J."/>
            <person name="Quake S.R."/>
            <person name="Famili I."/>
            <person name="Palsson B.O."/>
            <person name="Wang J."/>
        </authorList>
    </citation>
    <scope>NUCLEOTIDE SEQUENCE [LARGE SCALE GENOMIC DNA]</scope>
    <source>
        <strain evidence="2">CHO K1 cell line</strain>
    </source>
</reference>
<evidence type="ECO:0000313" key="1">
    <source>
        <dbReference type="EMBL" id="EGV92964.1"/>
    </source>
</evidence>
<gene>
    <name evidence="1" type="ORF">I79_001112</name>
</gene>
<protein>
    <submittedName>
        <fullName evidence="1">Uncharacterized protein</fullName>
    </submittedName>
</protein>
<dbReference type="AlphaFoldDB" id="G3GTX2"/>
<accession>G3GTX2</accession>